<dbReference type="PRINTS" id="PR01041">
    <property type="entry name" value="TRNASYNTHMET"/>
</dbReference>
<keyword evidence="5 15" id="KW-0820">tRNA-binding</keyword>
<evidence type="ECO:0000256" key="10">
    <source>
        <dbReference type="ARBA" id="ARBA00022840"/>
    </source>
</evidence>
<feature type="domain" description="TRNA-binding" evidence="17">
    <location>
        <begin position="536"/>
        <end position="635"/>
    </location>
</feature>
<dbReference type="SUPFAM" id="SSF50249">
    <property type="entry name" value="Nucleic acid-binding proteins"/>
    <property type="match status" value="1"/>
</dbReference>
<evidence type="ECO:0000256" key="12">
    <source>
        <dbReference type="ARBA" id="ARBA00022917"/>
    </source>
</evidence>
<comment type="subcellular location">
    <subcellularLocation>
        <location evidence="2 15">Cytoplasm</location>
    </subcellularLocation>
</comment>
<dbReference type="HOGENOM" id="CLU_009710_9_4_0"/>
<evidence type="ECO:0000313" key="19">
    <source>
        <dbReference type="Proteomes" id="UP000006793"/>
    </source>
</evidence>
<keyword evidence="12 15" id="KW-0648">Protein biosynthesis</keyword>
<dbReference type="Pfam" id="PF01588">
    <property type="entry name" value="tRNA_bind"/>
    <property type="match status" value="1"/>
</dbReference>
<evidence type="ECO:0000256" key="13">
    <source>
        <dbReference type="ARBA" id="ARBA00023146"/>
    </source>
</evidence>
<evidence type="ECO:0000256" key="6">
    <source>
        <dbReference type="ARBA" id="ARBA00022598"/>
    </source>
</evidence>
<organism evidence="18 19">
    <name type="scientific">Thermodesulfatator indicus (strain DSM 15286 / JCM 11887 / CIR29812)</name>
    <dbReference type="NCBI Taxonomy" id="667014"/>
    <lineage>
        <taxon>Bacteria</taxon>
        <taxon>Pseudomonadati</taxon>
        <taxon>Thermodesulfobacteriota</taxon>
        <taxon>Thermodesulfobacteria</taxon>
        <taxon>Thermodesulfobacteriales</taxon>
        <taxon>Thermodesulfatatoraceae</taxon>
        <taxon>Thermodesulfatator</taxon>
    </lineage>
</organism>
<evidence type="ECO:0000256" key="7">
    <source>
        <dbReference type="ARBA" id="ARBA00022723"/>
    </source>
</evidence>
<dbReference type="eggNOG" id="COG0073">
    <property type="taxonomic scope" value="Bacteria"/>
</dbReference>
<keyword evidence="10 15" id="KW-0067">ATP-binding</keyword>
<comment type="similarity">
    <text evidence="15">Belongs to the class-I aminoacyl-tRNA synthetase family. MetG type 2A subfamily.</text>
</comment>
<dbReference type="EC" id="6.1.1.10" evidence="15"/>
<evidence type="ECO:0000256" key="3">
    <source>
        <dbReference type="ARBA" id="ARBA00011738"/>
    </source>
</evidence>
<dbReference type="PaxDb" id="667014-Thein_2120"/>
<keyword evidence="13 15" id="KW-0030">Aminoacyl-tRNA synthetase</keyword>
<dbReference type="InterPro" id="IPR012340">
    <property type="entry name" value="NA-bd_OB-fold"/>
</dbReference>
<dbReference type="Pfam" id="PF19303">
    <property type="entry name" value="Anticodon_3"/>
    <property type="match status" value="1"/>
</dbReference>
<dbReference type="InterPro" id="IPR014758">
    <property type="entry name" value="Met-tRNA_synth"/>
</dbReference>
<dbReference type="Proteomes" id="UP000006793">
    <property type="component" value="Chromosome"/>
</dbReference>
<dbReference type="STRING" id="667014.Thein_2120"/>
<dbReference type="FunCoup" id="F8ADF2">
    <property type="interactions" value="450"/>
</dbReference>
<evidence type="ECO:0000256" key="11">
    <source>
        <dbReference type="ARBA" id="ARBA00022884"/>
    </source>
</evidence>
<dbReference type="InterPro" id="IPR041872">
    <property type="entry name" value="Anticodon_Met"/>
</dbReference>
<feature type="short sequence motif" description="'KMSKS' region" evidence="15">
    <location>
        <begin position="293"/>
        <end position="297"/>
    </location>
</feature>
<keyword evidence="9 15" id="KW-0862">Zinc</keyword>
<dbReference type="FunFam" id="2.40.50.140:FF:000042">
    <property type="entry name" value="Methionine--tRNA ligase"/>
    <property type="match status" value="1"/>
</dbReference>
<dbReference type="eggNOG" id="COG0143">
    <property type="taxonomic scope" value="Bacteria"/>
</dbReference>
<dbReference type="PATRIC" id="fig|667014.3.peg.2179"/>
<feature type="short sequence motif" description="'HIGH' region" evidence="15">
    <location>
        <begin position="10"/>
        <end position="20"/>
    </location>
</feature>
<accession>F8ADF2</accession>
<feature type="binding site" evidence="15">
    <location>
        <position position="128"/>
    </location>
    <ligand>
        <name>Zn(2+)</name>
        <dbReference type="ChEBI" id="CHEBI:29105"/>
    </ligand>
</feature>
<feature type="binding site" evidence="15">
    <location>
        <position position="142"/>
    </location>
    <ligand>
        <name>Zn(2+)</name>
        <dbReference type="ChEBI" id="CHEBI:29105"/>
    </ligand>
</feature>
<dbReference type="InterPro" id="IPR014729">
    <property type="entry name" value="Rossmann-like_a/b/a_fold"/>
</dbReference>
<dbReference type="Gene3D" id="3.40.50.620">
    <property type="entry name" value="HUPs"/>
    <property type="match status" value="1"/>
</dbReference>
<evidence type="ECO:0000256" key="4">
    <source>
        <dbReference type="ARBA" id="ARBA00022490"/>
    </source>
</evidence>
<dbReference type="CDD" id="cd00814">
    <property type="entry name" value="MetRS_core"/>
    <property type="match status" value="1"/>
</dbReference>
<dbReference type="PANTHER" id="PTHR43326">
    <property type="entry name" value="METHIONYL-TRNA SYNTHETASE"/>
    <property type="match status" value="1"/>
</dbReference>
<dbReference type="InterPro" id="IPR015413">
    <property type="entry name" value="Methionyl/Leucyl_tRNA_Synth"/>
</dbReference>
<keyword evidence="7 15" id="KW-0479">Metal-binding</keyword>
<reference evidence="18 19" key="2">
    <citation type="journal article" date="2012" name="Stand. Genomic Sci.">
        <title>Complete genome sequence of the thermophilic sulfate-reducing ocean bacterium Thermodesulfatator indicus type strain (CIR29812(T)).</title>
        <authorList>
            <person name="Anderson I."/>
            <person name="Saunders E."/>
            <person name="Lapidus A."/>
            <person name="Nolan M."/>
            <person name="Lucas S."/>
            <person name="Tice H."/>
            <person name="Del Rio T.G."/>
            <person name="Cheng J.F."/>
            <person name="Han C."/>
            <person name="Tapia R."/>
            <person name="Goodwin L.A."/>
            <person name="Pitluck S."/>
            <person name="Liolios K."/>
            <person name="Mavromatis K."/>
            <person name="Pagani I."/>
            <person name="Ivanova N."/>
            <person name="Mikhailova N."/>
            <person name="Pati A."/>
            <person name="Chen A."/>
            <person name="Palaniappan K."/>
            <person name="Land M."/>
            <person name="Hauser L."/>
            <person name="Jeffries C.D."/>
            <person name="Chang Y.J."/>
            <person name="Brambilla E.M."/>
            <person name="Rohde M."/>
            <person name="Spring S."/>
            <person name="Goker M."/>
            <person name="Detter J.C."/>
            <person name="Woyke T."/>
            <person name="Bristow J."/>
            <person name="Eisen J.A."/>
            <person name="Markowitz V."/>
            <person name="Hugenholtz P."/>
            <person name="Kyrpides N.C."/>
            <person name="Klenk H.P."/>
        </authorList>
    </citation>
    <scope>NUCLEOTIDE SEQUENCE [LARGE SCALE GENOMIC DNA]</scope>
    <source>
        <strain evidence="19">DSM 15286 / JCM 11887 / CIR29812</strain>
    </source>
</reference>
<dbReference type="InterPro" id="IPR032678">
    <property type="entry name" value="tRNA-synt_1_cat_dom"/>
</dbReference>
<dbReference type="KEGG" id="tid:Thein_2120"/>
<dbReference type="GO" id="GO:0005524">
    <property type="term" value="F:ATP binding"/>
    <property type="evidence" value="ECO:0007669"/>
    <property type="project" value="UniProtKB-UniRule"/>
</dbReference>
<comment type="cofactor">
    <cofactor evidence="15">
        <name>Zn(2+)</name>
        <dbReference type="ChEBI" id="CHEBI:29105"/>
    </cofactor>
    <text evidence="15">Binds 1 zinc ion per subunit.</text>
</comment>
<protein>
    <recommendedName>
        <fullName evidence="15">Methionine--tRNA ligase</fullName>
        <ecNumber evidence="15">6.1.1.10</ecNumber>
    </recommendedName>
    <alternativeName>
        <fullName evidence="15">Methionyl-tRNA synthetase</fullName>
        <shortName evidence="15">MetRS</shortName>
    </alternativeName>
</protein>
<feature type="region of interest" description="Disordered" evidence="16">
    <location>
        <begin position="498"/>
        <end position="527"/>
    </location>
</feature>
<proteinExistence type="inferred from homology"/>
<dbReference type="InterPro" id="IPR004495">
    <property type="entry name" value="Met-tRNA-synth_bsu_C"/>
</dbReference>
<dbReference type="GO" id="GO:0000049">
    <property type="term" value="F:tRNA binding"/>
    <property type="evidence" value="ECO:0007669"/>
    <property type="project" value="UniProtKB-UniRule"/>
</dbReference>
<dbReference type="InterPro" id="IPR023457">
    <property type="entry name" value="Met-tRNA_synth_2"/>
</dbReference>
<name>F8ADF2_THEID</name>
<dbReference type="OrthoDB" id="9810191at2"/>
<comment type="subunit">
    <text evidence="3 15">Homodimer.</text>
</comment>
<dbReference type="NCBIfam" id="NF008900">
    <property type="entry name" value="PRK12267.1"/>
    <property type="match status" value="1"/>
</dbReference>
<comment type="function">
    <text evidence="1 15">Is required not only for elongation of protein synthesis but also for the initiation of all mRNA translation through initiator tRNA(fMet) aminoacylation.</text>
</comment>
<dbReference type="Gene3D" id="1.10.730.10">
    <property type="entry name" value="Isoleucyl-tRNA Synthetase, Domain 1"/>
    <property type="match status" value="1"/>
</dbReference>
<evidence type="ECO:0000259" key="17">
    <source>
        <dbReference type="PROSITE" id="PS50886"/>
    </source>
</evidence>
<dbReference type="SUPFAM" id="SSF52374">
    <property type="entry name" value="Nucleotidylyl transferase"/>
    <property type="match status" value="1"/>
</dbReference>
<feature type="compositionally biased region" description="Basic and acidic residues" evidence="16">
    <location>
        <begin position="503"/>
        <end position="527"/>
    </location>
</feature>
<dbReference type="FunFam" id="2.170.220.10:FF:000003">
    <property type="entry name" value="Methionine--tRNA ligase"/>
    <property type="match status" value="1"/>
</dbReference>
<dbReference type="Gene3D" id="2.40.50.140">
    <property type="entry name" value="Nucleic acid-binding proteins"/>
    <property type="match status" value="1"/>
</dbReference>
<evidence type="ECO:0000256" key="15">
    <source>
        <dbReference type="HAMAP-Rule" id="MF_01228"/>
    </source>
</evidence>
<dbReference type="FunFam" id="1.10.730.10:FF:000026">
    <property type="entry name" value="Methionine--tRNA ligase"/>
    <property type="match status" value="1"/>
</dbReference>
<comment type="catalytic activity">
    <reaction evidence="14 15">
        <text>tRNA(Met) + L-methionine + ATP = L-methionyl-tRNA(Met) + AMP + diphosphate</text>
        <dbReference type="Rhea" id="RHEA:13481"/>
        <dbReference type="Rhea" id="RHEA-COMP:9667"/>
        <dbReference type="Rhea" id="RHEA-COMP:9698"/>
        <dbReference type="ChEBI" id="CHEBI:30616"/>
        <dbReference type="ChEBI" id="CHEBI:33019"/>
        <dbReference type="ChEBI" id="CHEBI:57844"/>
        <dbReference type="ChEBI" id="CHEBI:78442"/>
        <dbReference type="ChEBI" id="CHEBI:78530"/>
        <dbReference type="ChEBI" id="CHEBI:456215"/>
        <dbReference type="EC" id="6.1.1.10"/>
    </reaction>
</comment>
<sequence>MAFYITTPIYYVNAEPHLGHAYTTIVADVAARLRRLLGEDVFFLTGTDEHGDKIVQAAQKQGLSPKEYVDKISALFKDAWKLLNISYSRFIRTTDPDHVKVVQYVLQKIYDQGDIYFAEYEGLYCFGCERFLTEKELANGLCPDHKKPPTPLKEANYFFKLSKYQDWLIDYIKKNPDFITPERYRNEILSFLKEELEDLCISRPKTRLTWGIELPFDKDFVTYVWFDALINYLTGIGFPENSTWQKYWPAHHVIAKDILKPHAVYWPIMLKALGVEPYRSLHVHGYWNVDETKMSKSLGNIVRPKELAAKYGVDQVRYFLMREMAFGLDANFSEEALRTRINADLANDLGNLVFRTLTMVKKYFGGEIPETFGRETSDEELWALCEEKVSAYISSMEAFQFHRGLASLWDLIREANRYVDHQAPWALVKEGKKERTATVIYHLLEVLRVVATALWPVMPESSEKILQKLGLEPNAYLQKEYLSKFGVLTPGTKTTRGKALFPRLEEKEPAKKEPEEKKEAKKEEKLPQEEQISFEEFKKLDLRIAEVIEAERVPNTDRLLKLKVRCPEERTVIAGMAEYYAPEELIGKKVMLLANLKPAKIKGIVSQGMILAAKDEKGLTLLVPEKDVSPGAKIS</sequence>
<evidence type="ECO:0000313" key="18">
    <source>
        <dbReference type="EMBL" id="AEH45968.1"/>
    </source>
</evidence>
<dbReference type="GO" id="GO:0046872">
    <property type="term" value="F:metal ion binding"/>
    <property type="evidence" value="ECO:0007669"/>
    <property type="project" value="UniProtKB-KW"/>
</dbReference>
<evidence type="ECO:0000256" key="8">
    <source>
        <dbReference type="ARBA" id="ARBA00022741"/>
    </source>
</evidence>
<keyword evidence="8 15" id="KW-0547">Nucleotide-binding</keyword>
<dbReference type="SUPFAM" id="SSF47323">
    <property type="entry name" value="Anticodon-binding domain of a subclass of class I aminoacyl-tRNA synthetases"/>
    <property type="match status" value="1"/>
</dbReference>
<evidence type="ECO:0000256" key="16">
    <source>
        <dbReference type="SAM" id="MobiDB-lite"/>
    </source>
</evidence>
<evidence type="ECO:0000256" key="1">
    <source>
        <dbReference type="ARBA" id="ARBA00003314"/>
    </source>
</evidence>
<dbReference type="RefSeq" id="WP_013908707.1">
    <property type="nucleotide sequence ID" value="NC_015681.1"/>
</dbReference>
<dbReference type="EMBL" id="CP002683">
    <property type="protein sequence ID" value="AEH45968.1"/>
    <property type="molecule type" value="Genomic_DNA"/>
</dbReference>
<dbReference type="CDD" id="cd02800">
    <property type="entry name" value="tRNA_bind_EcMetRS_like"/>
    <property type="match status" value="1"/>
</dbReference>
<dbReference type="GO" id="GO:0006431">
    <property type="term" value="P:methionyl-tRNA aminoacylation"/>
    <property type="evidence" value="ECO:0007669"/>
    <property type="project" value="UniProtKB-UniRule"/>
</dbReference>
<dbReference type="InterPro" id="IPR002547">
    <property type="entry name" value="tRNA-bd_dom"/>
</dbReference>
<keyword evidence="19" id="KW-1185">Reference proteome</keyword>
<feature type="binding site" evidence="15">
    <location>
        <position position="145"/>
    </location>
    <ligand>
        <name>Zn(2+)</name>
        <dbReference type="ChEBI" id="CHEBI:29105"/>
    </ligand>
</feature>
<evidence type="ECO:0000256" key="9">
    <source>
        <dbReference type="ARBA" id="ARBA00022833"/>
    </source>
</evidence>
<dbReference type="Gene3D" id="2.170.220.10">
    <property type="match status" value="1"/>
</dbReference>
<dbReference type="HAMAP" id="MF_01228">
    <property type="entry name" value="Met_tRNA_synth_type2"/>
    <property type="match status" value="1"/>
</dbReference>
<dbReference type="InterPro" id="IPR009080">
    <property type="entry name" value="tRNAsynth_Ia_anticodon-bd"/>
</dbReference>
<feature type="binding site" evidence="15">
    <location>
        <position position="125"/>
    </location>
    <ligand>
        <name>Zn(2+)</name>
        <dbReference type="ChEBI" id="CHEBI:29105"/>
    </ligand>
</feature>
<dbReference type="InterPro" id="IPR033911">
    <property type="entry name" value="MetRS_core"/>
</dbReference>
<dbReference type="AlphaFoldDB" id="F8ADF2"/>
<dbReference type="PANTHER" id="PTHR43326:SF1">
    <property type="entry name" value="METHIONINE--TRNA LIGASE, MITOCHONDRIAL"/>
    <property type="match status" value="1"/>
</dbReference>
<evidence type="ECO:0000256" key="5">
    <source>
        <dbReference type="ARBA" id="ARBA00022555"/>
    </source>
</evidence>
<dbReference type="PROSITE" id="PS50886">
    <property type="entry name" value="TRBD"/>
    <property type="match status" value="1"/>
</dbReference>
<reference evidence="19" key="1">
    <citation type="submission" date="2011-04" db="EMBL/GenBank/DDBJ databases">
        <title>The complete genome of Thermodesulfatator indicus DSM 15286.</title>
        <authorList>
            <person name="Lucas S."/>
            <person name="Copeland A."/>
            <person name="Lapidus A."/>
            <person name="Bruce D."/>
            <person name="Goodwin L."/>
            <person name="Pitluck S."/>
            <person name="Peters L."/>
            <person name="Kyrpides N."/>
            <person name="Mavromatis K."/>
            <person name="Pagani I."/>
            <person name="Ivanova N."/>
            <person name="Saunders L."/>
            <person name="Detter J.C."/>
            <person name="Tapia R."/>
            <person name="Han C."/>
            <person name="Land M."/>
            <person name="Hauser L."/>
            <person name="Markowitz V."/>
            <person name="Cheng J.-F."/>
            <person name="Hugenholtz P."/>
            <person name="Woyke T."/>
            <person name="Wu D."/>
            <person name="Spring S."/>
            <person name="Schroeder M."/>
            <person name="Brambilla E."/>
            <person name="Klenk H.-P."/>
            <person name="Eisen J.A."/>
        </authorList>
    </citation>
    <scope>NUCLEOTIDE SEQUENCE [LARGE SCALE GENOMIC DNA]</scope>
    <source>
        <strain evidence="19">DSM 15286 / JCM 11887 / CIR29812</strain>
    </source>
</reference>
<dbReference type="GO" id="GO:0005737">
    <property type="term" value="C:cytoplasm"/>
    <property type="evidence" value="ECO:0007669"/>
    <property type="project" value="UniProtKB-SubCell"/>
</dbReference>
<dbReference type="Pfam" id="PF09334">
    <property type="entry name" value="tRNA-synt_1g"/>
    <property type="match status" value="1"/>
</dbReference>
<dbReference type="Pfam" id="PF01406">
    <property type="entry name" value="tRNA-synt_1e"/>
    <property type="match status" value="1"/>
</dbReference>
<dbReference type="InParanoid" id="F8ADF2"/>
<evidence type="ECO:0000256" key="14">
    <source>
        <dbReference type="ARBA" id="ARBA00047364"/>
    </source>
</evidence>
<dbReference type="GO" id="GO:0004825">
    <property type="term" value="F:methionine-tRNA ligase activity"/>
    <property type="evidence" value="ECO:0007669"/>
    <property type="project" value="UniProtKB-UniRule"/>
</dbReference>
<dbReference type="NCBIfam" id="TIGR00399">
    <property type="entry name" value="metG_C_term"/>
    <property type="match status" value="1"/>
</dbReference>
<dbReference type="CDD" id="cd07957">
    <property type="entry name" value="Anticodon_Ia_Met"/>
    <property type="match status" value="1"/>
</dbReference>
<gene>
    <name evidence="15" type="primary">metG</name>
    <name evidence="18" type="ordered locus">Thein_2120</name>
</gene>
<dbReference type="NCBIfam" id="TIGR00398">
    <property type="entry name" value="metG"/>
    <property type="match status" value="1"/>
</dbReference>
<comment type="caution">
    <text evidence="15">Lacks conserved residue(s) required for the propagation of feature annotation.</text>
</comment>
<keyword evidence="4 15" id="KW-0963">Cytoplasm</keyword>
<evidence type="ECO:0000256" key="2">
    <source>
        <dbReference type="ARBA" id="ARBA00004496"/>
    </source>
</evidence>
<keyword evidence="11 15" id="KW-0694">RNA-binding</keyword>
<keyword evidence="6 15" id="KW-0436">Ligase</keyword>